<dbReference type="Proteomes" id="UP000215914">
    <property type="component" value="Chromosome 4"/>
</dbReference>
<evidence type="ECO:0000313" key="4">
    <source>
        <dbReference type="Proteomes" id="UP000215914"/>
    </source>
</evidence>
<dbReference type="InterPro" id="IPR017451">
    <property type="entry name" value="F-box-assoc_interact_dom"/>
</dbReference>
<dbReference type="SMART" id="SM00256">
    <property type="entry name" value="FBOX"/>
    <property type="match status" value="1"/>
</dbReference>
<dbReference type="InterPro" id="IPR050796">
    <property type="entry name" value="SCF_F-box_component"/>
</dbReference>
<protein>
    <submittedName>
        <fullName evidence="2 3">F-box domain-containing protein</fullName>
    </submittedName>
</protein>
<dbReference type="EMBL" id="CM007893">
    <property type="protein sequence ID" value="OTG29294.1"/>
    <property type="molecule type" value="Genomic_DNA"/>
</dbReference>
<dbReference type="PROSITE" id="PS50181">
    <property type="entry name" value="FBOX"/>
    <property type="match status" value="1"/>
</dbReference>
<dbReference type="Pfam" id="PF00646">
    <property type="entry name" value="F-box"/>
    <property type="match status" value="1"/>
</dbReference>
<dbReference type="PANTHER" id="PTHR31672">
    <property type="entry name" value="BNACNNG10540D PROTEIN"/>
    <property type="match status" value="1"/>
</dbReference>
<evidence type="ECO:0000259" key="1">
    <source>
        <dbReference type="PROSITE" id="PS50181"/>
    </source>
</evidence>
<reference evidence="2" key="3">
    <citation type="submission" date="2020-06" db="EMBL/GenBank/DDBJ databases">
        <title>Helianthus annuus Genome sequencing and assembly Release 2.</title>
        <authorList>
            <person name="Gouzy J."/>
            <person name="Langlade N."/>
            <person name="Munos S."/>
        </authorList>
    </citation>
    <scope>NUCLEOTIDE SEQUENCE</scope>
    <source>
        <tissue evidence="2">Leaves</tissue>
    </source>
</reference>
<evidence type="ECO:0000313" key="2">
    <source>
        <dbReference type="EMBL" id="KAF5811553.1"/>
    </source>
</evidence>
<dbReference type="InParanoid" id="A0A251V1L9"/>
<feature type="domain" description="F-box" evidence="1">
    <location>
        <begin position="6"/>
        <end position="51"/>
    </location>
</feature>
<evidence type="ECO:0000313" key="3">
    <source>
        <dbReference type="EMBL" id="OTG29294.1"/>
    </source>
</evidence>
<dbReference type="Pfam" id="PF07734">
    <property type="entry name" value="FBA_1"/>
    <property type="match status" value="1"/>
</dbReference>
<name>A0A251V1L9_HELAN</name>
<keyword evidence="4" id="KW-1185">Reference proteome</keyword>
<reference evidence="3" key="2">
    <citation type="submission" date="2017-02" db="EMBL/GenBank/DDBJ databases">
        <title>Sunflower complete genome.</title>
        <authorList>
            <person name="Langlade N."/>
            <person name="Munos S."/>
        </authorList>
    </citation>
    <scope>NUCLEOTIDE SEQUENCE [LARGE SCALE GENOMIC DNA]</scope>
    <source>
        <tissue evidence="3">Leaves</tissue>
    </source>
</reference>
<dbReference type="PANTHER" id="PTHR31672:SF10">
    <property type="entry name" value="F-BOX DOMAIN-CONTAINING PROTEIN"/>
    <property type="match status" value="1"/>
</dbReference>
<dbReference type="NCBIfam" id="TIGR01640">
    <property type="entry name" value="F_box_assoc_1"/>
    <property type="match status" value="1"/>
</dbReference>
<dbReference type="InterPro" id="IPR001810">
    <property type="entry name" value="F-box_dom"/>
</dbReference>
<organism evidence="3 4">
    <name type="scientific">Helianthus annuus</name>
    <name type="common">Common sunflower</name>
    <dbReference type="NCBI Taxonomy" id="4232"/>
    <lineage>
        <taxon>Eukaryota</taxon>
        <taxon>Viridiplantae</taxon>
        <taxon>Streptophyta</taxon>
        <taxon>Embryophyta</taxon>
        <taxon>Tracheophyta</taxon>
        <taxon>Spermatophyta</taxon>
        <taxon>Magnoliopsida</taxon>
        <taxon>eudicotyledons</taxon>
        <taxon>Gunneridae</taxon>
        <taxon>Pentapetalae</taxon>
        <taxon>asterids</taxon>
        <taxon>campanulids</taxon>
        <taxon>Asterales</taxon>
        <taxon>Asteraceae</taxon>
        <taxon>Asteroideae</taxon>
        <taxon>Heliantheae alliance</taxon>
        <taxon>Heliantheae</taxon>
        <taxon>Helianthus</taxon>
    </lineage>
</organism>
<dbReference type="SUPFAM" id="SSF81383">
    <property type="entry name" value="F-box domain"/>
    <property type="match status" value="1"/>
</dbReference>
<accession>A0A251V1L9</accession>
<dbReference type="EMBL" id="MNCJ02000319">
    <property type="protein sequence ID" value="KAF5811553.1"/>
    <property type="molecule type" value="Genomic_DNA"/>
</dbReference>
<gene>
    <name evidence="3" type="ORF">HannXRQ_Chr04g0120661</name>
    <name evidence="2" type="ORF">HanXRQr2_Chr04g0182711</name>
</gene>
<dbReference type="InterPro" id="IPR006527">
    <property type="entry name" value="F-box-assoc_dom_typ1"/>
</dbReference>
<dbReference type="Gene3D" id="1.20.1280.50">
    <property type="match status" value="1"/>
</dbReference>
<dbReference type="AlphaFoldDB" id="A0A251V1L9"/>
<proteinExistence type="predicted"/>
<dbReference type="InterPro" id="IPR036047">
    <property type="entry name" value="F-box-like_dom_sf"/>
</dbReference>
<sequence length="371" mass="42231">MSKPQKNTIFNLPQDIIFDILSRLPTKSLVHFRSVCTSSPPLISHPSFTTLHFSATGTADDHHILIYYESTDYINQLYSLRSPLTFQETLKLQVPYKTLHGYLRIVGSDKGLICLFDTNYYSSLGTVILWNPSIQKIKVVDDPHNVHDKFSHFVLGFGFVLRSLEFKVVEIAYDLDNFKVNNSVLVYSLSRNSWEKKEGMSAPYYLTKGWSSNVVVNGFVNWLAFKEGDWGASRVIMAFDLDDERFEVFDLPKDIVPNYDQVSISSYGEECLSLSLCAHYLGINGETWDVWVMGDYGLVDSWKKAFVVSQPMYLVPPLLMKNDHEVLIVLHDGKLMLFDAIKNEMQDLETQGLPSTFRAITYTASLALLNG</sequence>
<dbReference type="CDD" id="cd22157">
    <property type="entry name" value="F-box_AtFBW1-like"/>
    <property type="match status" value="1"/>
</dbReference>
<reference evidence="2 4" key="1">
    <citation type="journal article" date="2017" name="Nature">
        <title>The sunflower genome provides insights into oil metabolism, flowering and Asterid evolution.</title>
        <authorList>
            <person name="Badouin H."/>
            <person name="Gouzy J."/>
            <person name="Grassa C.J."/>
            <person name="Murat F."/>
            <person name="Staton S.E."/>
            <person name="Cottret L."/>
            <person name="Lelandais-Briere C."/>
            <person name="Owens G.L."/>
            <person name="Carrere S."/>
            <person name="Mayjonade B."/>
            <person name="Legrand L."/>
            <person name="Gill N."/>
            <person name="Kane N.C."/>
            <person name="Bowers J.E."/>
            <person name="Hubner S."/>
            <person name="Bellec A."/>
            <person name="Berard A."/>
            <person name="Berges H."/>
            <person name="Blanchet N."/>
            <person name="Boniface M.C."/>
            <person name="Brunel D."/>
            <person name="Catrice O."/>
            <person name="Chaidir N."/>
            <person name="Claudel C."/>
            <person name="Donnadieu C."/>
            <person name="Faraut T."/>
            <person name="Fievet G."/>
            <person name="Helmstetter N."/>
            <person name="King M."/>
            <person name="Knapp S.J."/>
            <person name="Lai Z."/>
            <person name="Le Paslier M.C."/>
            <person name="Lippi Y."/>
            <person name="Lorenzon L."/>
            <person name="Mandel J.R."/>
            <person name="Marage G."/>
            <person name="Marchand G."/>
            <person name="Marquand E."/>
            <person name="Bret-Mestries E."/>
            <person name="Morien E."/>
            <person name="Nambeesan S."/>
            <person name="Nguyen T."/>
            <person name="Pegot-Espagnet P."/>
            <person name="Pouilly N."/>
            <person name="Raftis F."/>
            <person name="Sallet E."/>
            <person name="Schiex T."/>
            <person name="Thomas J."/>
            <person name="Vandecasteele C."/>
            <person name="Vares D."/>
            <person name="Vear F."/>
            <person name="Vautrin S."/>
            <person name="Crespi M."/>
            <person name="Mangin B."/>
            <person name="Burke J.M."/>
            <person name="Salse J."/>
            <person name="Munos S."/>
            <person name="Vincourt P."/>
            <person name="Rieseberg L.H."/>
            <person name="Langlade N.B."/>
        </authorList>
    </citation>
    <scope>NUCLEOTIDE SEQUENCE [LARGE SCALE GENOMIC DNA]</scope>
    <source>
        <strain evidence="4">cv. SF193</strain>
        <tissue evidence="2">Leaves</tissue>
    </source>
</reference>
<dbReference type="OMA" id="VPNYDQV"/>
<dbReference type="Gramene" id="mRNA:HanXRQr2_Chr04g0182711">
    <property type="protein sequence ID" value="CDS:HanXRQr2_Chr04g0182711.1"/>
    <property type="gene ID" value="HanXRQr2_Chr04g0182711"/>
</dbReference>